<sequence length="104" mass="11737">MDKFQINTQVSHIVEGLLEQKGNYHQVSMGQSIIPPHTKLPETGYSEHAGDEYSIIINGQLFGESGGKPFEIQEGELSFIPKGEVHWCENRSDEPVTLFYIMVE</sequence>
<evidence type="ECO:0000313" key="2">
    <source>
        <dbReference type="EMBL" id="AXY25682.1"/>
    </source>
</evidence>
<dbReference type="Pfam" id="PF07883">
    <property type="entry name" value="Cupin_2"/>
    <property type="match status" value="1"/>
</dbReference>
<dbReference type="EMBL" id="CP023434">
    <property type="protein sequence ID" value="AXY25682.1"/>
    <property type="molecule type" value="Genomic_DNA"/>
</dbReference>
<reference evidence="2 3" key="1">
    <citation type="submission" date="2017-09" db="EMBL/GenBank/DDBJ databases">
        <title>Complete genome sequence of Oxytococcus suis strain ZY16052.</title>
        <authorList>
            <person name="Li F."/>
        </authorList>
    </citation>
    <scope>NUCLEOTIDE SEQUENCE [LARGE SCALE GENOMIC DNA]</scope>
    <source>
        <strain evidence="2 3">ZY16052</strain>
    </source>
</reference>
<proteinExistence type="predicted"/>
<dbReference type="InterPro" id="IPR014710">
    <property type="entry name" value="RmlC-like_jellyroll"/>
</dbReference>
<evidence type="ECO:0000313" key="3">
    <source>
        <dbReference type="Proteomes" id="UP000263232"/>
    </source>
</evidence>
<dbReference type="RefSeq" id="WP_118990584.1">
    <property type="nucleotide sequence ID" value="NZ_CP023434.1"/>
</dbReference>
<keyword evidence="3" id="KW-1185">Reference proteome</keyword>
<name>A0A347WKS5_9LACT</name>
<dbReference type="InterPro" id="IPR013096">
    <property type="entry name" value="Cupin_2"/>
</dbReference>
<evidence type="ECO:0000259" key="1">
    <source>
        <dbReference type="Pfam" id="PF07883"/>
    </source>
</evidence>
<protein>
    <submittedName>
        <fullName evidence="2">Cupin</fullName>
    </submittedName>
</protein>
<dbReference type="OrthoDB" id="25744at2"/>
<dbReference type="Gene3D" id="2.60.120.10">
    <property type="entry name" value="Jelly Rolls"/>
    <property type="match status" value="1"/>
</dbReference>
<feature type="domain" description="Cupin type-2" evidence="1">
    <location>
        <begin position="45"/>
        <end position="101"/>
    </location>
</feature>
<dbReference type="SUPFAM" id="SSF51182">
    <property type="entry name" value="RmlC-like cupins"/>
    <property type="match status" value="1"/>
</dbReference>
<dbReference type="AlphaFoldDB" id="A0A347WKS5"/>
<dbReference type="Proteomes" id="UP000263232">
    <property type="component" value="Chromosome"/>
</dbReference>
<dbReference type="KEGG" id="abae:CL176_06535"/>
<dbReference type="InterPro" id="IPR011051">
    <property type="entry name" value="RmlC_Cupin_sf"/>
</dbReference>
<accession>A0A347WKS5</accession>
<gene>
    <name evidence="2" type="ORF">CL176_06535</name>
</gene>
<organism evidence="2 3">
    <name type="scientific">Suicoccus acidiformans</name>
    <dbReference type="NCBI Taxonomy" id="2036206"/>
    <lineage>
        <taxon>Bacteria</taxon>
        <taxon>Bacillati</taxon>
        <taxon>Bacillota</taxon>
        <taxon>Bacilli</taxon>
        <taxon>Lactobacillales</taxon>
        <taxon>Aerococcaceae</taxon>
        <taxon>Suicoccus</taxon>
    </lineage>
</organism>